<reference evidence="6" key="1">
    <citation type="journal article" date="2018" name="Int. J. Syst. Evol. Microbiol.">
        <title>Jatrophihabitans telluris sp. nov., isolated from sediment soil of lava forest wetlands and the emended description of the genus Jatrophihabitans.</title>
        <authorList>
            <person name="Lee K.C."/>
            <person name="Suh M.K."/>
            <person name="Eom M.K."/>
            <person name="Kim K.K."/>
            <person name="Kim J.S."/>
            <person name="Kim D.S."/>
            <person name="Ko S.H."/>
            <person name="Shin Y.K."/>
            <person name="Lee J.S."/>
        </authorList>
    </citation>
    <scope>NUCLEOTIDE SEQUENCE</scope>
    <source>
        <strain evidence="6">N237</strain>
    </source>
</reference>
<name>A0ABY4R2R3_9ACTN</name>
<dbReference type="SUPFAM" id="SSF52540">
    <property type="entry name" value="P-loop containing nucleoside triphosphate hydrolases"/>
    <property type="match status" value="1"/>
</dbReference>
<evidence type="ECO:0000313" key="7">
    <source>
        <dbReference type="Proteomes" id="UP001056336"/>
    </source>
</evidence>
<evidence type="ECO:0000256" key="1">
    <source>
        <dbReference type="ARBA" id="ARBA00022448"/>
    </source>
</evidence>
<feature type="region of interest" description="Disordered" evidence="4">
    <location>
        <begin position="266"/>
        <end position="286"/>
    </location>
</feature>
<dbReference type="RefSeq" id="WP_249773518.1">
    <property type="nucleotide sequence ID" value="NZ_CP097332.1"/>
</dbReference>
<evidence type="ECO:0000259" key="5">
    <source>
        <dbReference type="PROSITE" id="PS50893"/>
    </source>
</evidence>
<dbReference type="InterPro" id="IPR027417">
    <property type="entry name" value="P-loop_NTPase"/>
</dbReference>
<dbReference type="InterPro" id="IPR003439">
    <property type="entry name" value="ABC_transporter-like_ATP-bd"/>
</dbReference>
<dbReference type="GO" id="GO:0005524">
    <property type="term" value="F:ATP binding"/>
    <property type="evidence" value="ECO:0007669"/>
    <property type="project" value="UniProtKB-KW"/>
</dbReference>
<dbReference type="EMBL" id="CP097332">
    <property type="protein sequence ID" value="UQX89622.1"/>
    <property type="molecule type" value="Genomic_DNA"/>
</dbReference>
<evidence type="ECO:0000313" key="6">
    <source>
        <dbReference type="EMBL" id="UQX89622.1"/>
    </source>
</evidence>
<protein>
    <submittedName>
        <fullName evidence="6">ABC transporter ATP-binding protein</fullName>
    </submittedName>
</protein>
<dbReference type="Gene3D" id="3.40.50.300">
    <property type="entry name" value="P-loop containing nucleotide triphosphate hydrolases"/>
    <property type="match status" value="1"/>
</dbReference>
<dbReference type="SMART" id="SM00382">
    <property type="entry name" value="AAA"/>
    <property type="match status" value="1"/>
</dbReference>
<dbReference type="Proteomes" id="UP001056336">
    <property type="component" value="Chromosome"/>
</dbReference>
<evidence type="ECO:0000256" key="3">
    <source>
        <dbReference type="ARBA" id="ARBA00022840"/>
    </source>
</evidence>
<dbReference type="PANTHER" id="PTHR42734">
    <property type="entry name" value="METAL TRANSPORT SYSTEM ATP-BINDING PROTEIN TM_0124-RELATED"/>
    <property type="match status" value="1"/>
</dbReference>
<sequence length="286" mass="30670">MSDPSAGVEEPVLQLDGGTLAFGDRVLWSELDLTVRPGEFIAILGANGSGKSSLMKAILGLTPLTSGRLEIAGSPPARGSRLIGYVPQERRLAPSSPIRVRDLVGLGIDGASWGIGWPNRSRRLRIERILASVGALHLADVPVHQLSGGEQQRIRIGQALSTDPRLLLCDEPLLSLDLTHQRTVVSLIDHCRAERGTAVLFVTHEINPVLPYVDRVLYLADGQFRIGTVAEVMTSESLSALYGSPIEVVRVGGRILIAGVPDLSEDEHHHATEAPPHPVVAHRAAP</sequence>
<gene>
    <name evidence="6" type="ORF">M6D93_06345</name>
</gene>
<keyword evidence="2" id="KW-0547">Nucleotide-binding</keyword>
<dbReference type="InterPro" id="IPR003593">
    <property type="entry name" value="AAA+_ATPase"/>
</dbReference>
<evidence type="ECO:0000256" key="2">
    <source>
        <dbReference type="ARBA" id="ARBA00022741"/>
    </source>
</evidence>
<dbReference type="InterPro" id="IPR017871">
    <property type="entry name" value="ABC_transporter-like_CS"/>
</dbReference>
<proteinExistence type="predicted"/>
<organism evidence="6 7">
    <name type="scientific">Jatrophihabitans telluris</name>
    <dbReference type="NCBI Taxonomy" id="2038343"/>
    <lineage>
        <taxon>Bacteria</taxon>
        <taxon>Bacillati</taxon>
        <taxon>Actinomycetota</taxon>
        <taxon>Actinomycetes</taxon>
        <taxon>Jatrophihabitantales</taxon>
        <taxon>Jatrophihabitantaceae</taxon>
        <taxon>Jatrophihabitans</taxon>
    </lineage>
</organism>
<feature type="domain" description="ABC transporter" evidence="5">
    <location>
        <begin position="13"/>
        <end position="246"/>
    </location>
</feature>
<dbReference type="PROSITE" id="PS50893">
    <property type="entry name" value="ABC_TRANSPORTER_2"/>
    <property type="match status" value="1"/>
</dbReference>
<keyword evidence="3 6" id="KW-0067">ATP-binding</keyword>
<dbReference type="Pfam" id="PF00005">
    <property type="entry name" value="ABC_tran"/>
    <property type="match status" value="1"/>
</dbReference>
<accession>A0ABY4R2R3</accession>
<dbReference type="InterPro" id="IPR050153">
    <property type="entry name" value="Metal_Ion_Import_ABC"/>
</dbReference>
<dbReference type="PROSITE" id="PS00211">
    <property type="entry name" value="ABC_TRANSPORTER_1"/>
    <property type="match status" value="1"/>
</dbReference>
<keyword evidence="7" id="KW-1185">Reference proteome</keyword>
<dbReference type="CDD" id="cd03235">
    <property type="entry name" value="ABC_Metallic_Cations"/>
    <property type="match status" value="1"/>
</dbReference>
<reference evidence="6" key="2">
    <citation type="submission" date="2022-05" db="EMBL/GenBank/DDBJ databases">
        <authorList>
            <person name="Kim J.-S."/>
            <person name="Lee K."/>
            <person name="Suh M."/>
            <person name="Eom M."/>
            <person name="Kim J.-S."/>
            <person name="Kim D.-S."/>
            <person name="Ko S.-H."/>
            <person name="Shin Y."/>
            <person name="Lee J.-S."/>
        </authorList>
    </citation>
    <scope>NUCLEOTIDE SEQUENCE</scope>
    <source>
        <strain evidence="6">N237</strain>
    </source>
</reference>
<keyword evidence="1" id="KW-0813">Transport</keyword>
<evidence type="ECO:0000256" key="4">
    <source>
        <dbReference type="SAM" id="MobiDB-lite"/>
    </source>
</evidence>